<dbReference type="AlphaFoldDB" id="A0A2G3E959"/>
<comment type="subcellular location">
    <subcellularLocation>
        <location evidence="1">Cell membrane</location>
        <topology evidence="1">Multi-pass membrane protein</topology>
    </subcellularLocation>
</comment>
<dbReference type="RefSeq" id="WP_099413529.1">
    <property type="nucleotide sequence ID" value="NZ_PDYH01000037.1"/>
</dbReference>
<dbReference type="GO" id="GO:0005886">
    <property type="term" value="C:plasma membrane"/>
    <property type="evidence" value="ECO:0007669"/>
    <property type="project" value="UniProtKB-SubCell"/>
</dbReference>
<evidence type="ECO:0000256" key="4">
    <source>
        <dbReference type="ARBA" id="ARBA00022989"/>
    </source>
</evidence>
<dbReference type="PANTHER" id="PTHR30561">
    <property type="entry name" value="SMR FAMILY PROTON-DEPENDENT DRUG EFFLUX TRANSPORTER SUGE"/>
    <property type="match status" value="1"/>
</dbReference>
<dbReference type="InterPro" id="IPR037185">
    <property type="entry name" value="EmrE-like"/>
</dbReference>
<comment type="caution">
    <text evidence="7">The sequence shown here is derived from an EMBL/GenBank/DDBJ whole genome shotgun (WGS) entry which is preliminary data.</text>
</comment>
<evidence type="ECO:0000256" key="2">
    <source>
        <dbReference type="ARBA" id="ARBA00022475"/>
    </source>
</evidence>
<evidence type="ECO:0000256" key="1">
    <source>
        <dbReference type="ARBA" id="ARBA00004651"/>
    </source>
</evidence>
<protein>
    <submittedName>
        <fullName evidence="7">Multidrug ABC transporter</fullName>
    </submittedName>
</protein>
<feature type="transmembrane region" description="Helical" evidence="6">
    <location>
        <begin position="100"/>
        <end position="116"/>
    </location>
</feature>
<evidence type="ECO:0000256" key="6">
    <source>
        <dbReference type="SAM" id="Phobius"/>
    </source>
</evidence>
<dbReference type="GO" id="GO:0022857">
    <property type="term" value="F:transmembrane transporter activity"/>
    <property type="evidence" value="ECO:0007669"/>
    <property type="project" value="InterPro"/>
</dbReference>
<keyword evidence="3 6" id="KW-0812">Transmembrane</keyword>
<reference evidence="7" key="1">
    <citation type="submission" date="2017-10" db="EMBL/GenBank/DDBJ databases">
        <title>Resolving the taxonomy of Roseburia spp., Eubacterium rectale and Agathobacter spp. through phylogenomic analysis.</title>
        <authorList>
            <person name="Sheridan P.O."/>
            <person name="Walker A.W."/>
            <person name="Duncan S.H."/>
            <person name="Scott K.P."/>
            <person name="Toole P.W.O."/>
            <person name="Luis P."/>
            <person name="Flint H.J."/>
        </authorList>
    </citation>
    <scope>NUCLEOTIDE SEQUENCE [LARGE SCALE GENOMIC DNA]</scope>
    <source>
        <strain evidence="7">JK10</strain>
    </source>
</reference>
<feature type="transmembrane region" description="Helical" evidence="6">
    <location>
        <begin position="47"/>
        <end position="67"/>
    </location>
</feature>
<keyword evidence="4 6" id="KW-1133">Transmembrane helix</keyword>
<dbReference type="EMBL" id="PDYH01000037">
    <property type="protein sequence ID" value="PHU39774.1"/>
    <property type="molecule type" value="Genomic_DNA"/>
</dbReference>
<keyword evidence="8" id="KW-1185">Reference proteome</keyword>
<sequence length="117" mass="13020">MNKTEIYYSLFLLAGVFASSISQVMLKKAALKKYDSKIKEYLNPLVFFAYVIFVGTTFLSILAYRGIPISMGPVLEATSYIYVTIWGVTIFKEKINAQKLIALVLIVAGIVVYSFAG</sequence>
<dbReference type="Gene3D" id="1.10.3730.20">
    <property type="match status" value="1"/>
</dbReference>
<keyword evidence="5 6" id="KW-0472">Membrane</keyword>
<dbReference type="Proteomes" id="UP000224317">
    <property type="component" value="Unassembled WGS sequence"/>
</dbReference>
<dbReference type="SUPFAM" id="SSF103481">
    <property type="entry name" value="Multidrug resistance efflux transporter EmrE"/>
    <property type="match status" value="1"/>
</dbReference>
<name>A0A2G3E959_9FIRM</name>
<evidence type="ECO:0000256" key="5">
    <source>
        <dbReference type="ARBA" id="ARBA00023136"/>
    </source>
</evidence>
<dbReference type="InterPro" id="IPR000390">
    <property type="entry name" value="Small_drug/metabolite_transptr"/>
</dbReference>
<accession>A0A2G3E959</accession>
<organism evidence="7 8">
    <name type="scientific">Pseudobutyrivibrio ruminis</name>
    <dbReference type="NCBI Taxonomy" id="46206"/>
    <lineage>
        <taxon>Bacteria</taxon>
        <taxon>Bacillati</taxon>
        <taxon>Bacillota</taxon>
        <taxon>Clostridia</taxon>
        <taxon>Lachnospirales</taxon>
        <taxon>Lachnospiraceae</taxon>
        <taxon>Pseudobutyrivibrio</taxon>
    </lineage>
</organism>
<dbReference type="PANTHER" id="PTHR30561:SF9">
    <property type="entry name" value="4-AMINO-4-DEOXY-L-ARABINOSE-PHOSPHOUNDECAPRENOL FLIPPASE SUBUNIT ARNF-RELATED"/>
    <property type="match status" value="1"/>
</dbReference>
<evidence type="ECO:0000313" key="8">
    <source>
        <dbReference type="Proteomes" id="UP000224317"/>
    </source>
</evidence>
<evidence type="ECO:0000256" key="3">
    <source>
        <dbReference type="ARBA" id="ARBA00022692"/>
    </source>
</evidence>
<gene>
    <name evidence="7" type="ORF">CSX00_09430</name>
</gene>
<feature type="transmembrane region" description="Helical" evidence="6">
    <location>
        <begin position="73"/>
        <end position="91"/>
    </location>
</feature>
<evidence type="ECO:0000313" key="7">
    <source>
        <dbReference type="EMBL" id="PHU39774.1"/>
    </source>
</evidence>
<feature type="transmembrane region" description="Helical" evidence="6">
    <location>
        <begin position="6"/>
        <end position="26"/>
    </location>
</feature>
<proteinExistence type="predicted"/>
<keyword evidence="2" id="KW-1003">Cell membrane</keyword>